<accession>A0A8S5N5A8</accession>
<dbReference type="EMBL" id="BK015060">
    <property type="protein sequence ID" value="DAD89363.1"/>
    <property type="molecule type" value="Genomic_DNA"/>
</dbReference>
<reference evidence="1" key="1">
    <citation type="journal article" date="2021" name="Proc. Natl. Acad. Sci. U.S.A.">
        <title>A Catalog of Tens of Thousands of Viruses from Human Metagenomes Reveals Hidden Associations with Chronic Diseases.</title>
        <authorList>
            <person name="Tisza M.J."/>
            <person name="Buck C.B."/>
        </authorList>
    </citation>
    <scope>NUCLEOTIDE SEQUENCE</scope>
    <source>
        <strain evidence="1">CtiJY10</strain>
    </source>
</reference>
<proteinExistence type="predicted"/>
<evidence type="ECO:0000313" key="1">
    <source>
        <dbReference type="EMBL" id="DAD89363.1"/>
    </source>
</evidence>
<protein>
    <submittedName>
        <fullName evidence="1">Nucleoside triphosphate pyrophosphohydrolase</fullName>
    </submittedName>
</protein>
<organism evidence="1">
    <name type="scientific">Podoviridae sp. ctiJY10</name>
    <dbReference type="NCBI Taxonomy" id="2826572"/>
    <lineage>
        <taxon>Viruses</taxon>
        <taxon>Duplodnaviria</taxon>
        <taxon>Heunggongvirae</taxon>
        <taxon>Uroviricota</taxon>
        <taxon>Caudoviricetes</taxon>
    </lineage>
</organism>
<sequence length="167" mass="18819">MADVKLNQDQLNVLARARMTYGDTAQILVSNEELCELAAVCAKFPRYESPNKAREELYDKAVDEVADVIIVLDHIINIFGVKDTDLSARINGKIARLTNWLNKSTSMEQTTIDRNVPQDDPEQLSLFETMGCPCVGCSYYKNFLELKLGGKCYECRGTGKNFNPRED</sequence>
<name>A0A8S5N5A8_9CAUD</name>